<gene>
    <name evidence="1" type="ORF">KPL71_005953</name>
</gene>
<accession>A0ACB8NII9</accession>
<sequence>MQQLALNPQQVAKIASPPMCVIPNDLQLFTRRSCLCGTAAGAACLWWCSEALRGVSNIGRKKKTPLGSCFYQLVPGATSFPMVIVTTASFNESLWKRIGRIGKNTGDRRQLARILSLWADMLLTLLEVYKMLTDKKMLRNFERTRPLKVSACCKHYTAYDVENWQSVDRLSFDARVPEQDMAETLQVPLETCDKEGYFCSVIYIVSDSDSIEVIVDNQKFPNDTKEDAAAQTPKPGLDLDCGDYYTNFTVSAMQQGKIKETDIDRSLIIEVPLYFVNEARLV</sequence>
<comment type="caution">
    <text evidence="1">The sequence shown here is derived from an EMBL/GenBank/DDBJ whole genome shotgun (WGS) entry which is preliminary data.</text>
</comment>
<protein>
    <submittedName>
        <fullName evidence="1">Beta-D-xylosidase 2</fullName>
    </submittedName>
</protein>
<keyword evidence="2" id="KW-1185">Reference proteome</keyword>
<reference evidence="2" key="1">
    <citation type="journal article" date="2023" name="Hortic. Res.">
        <title>A chromosome-level phased genome enabling allele-level studies in sweet orange: a case study on citrus Huanglongbing tolerance.</title>
        <authorList>
            <person name="Wu B."/>
            <person name="Yu Q."/>
            <person name="Deng Z."/>
            <person name="Duan Y."/>
            <person name="Luo F."/>
            <person name="Gmitter F. Jr."/>
        </authorList>
    </citation>
    <scope>NUCLEOTIDE SEQUENCE [LARGE SCALE GENOMIC DNA]</scope>
    <source>
        <strain evidence="2">cv. Valencia</strain>
    </source>
</reference>
<proteinExistence type="predicted"/>
<evidence type="ECO:0000313" key="1">
    <source>
        <dbReference type="EMBL" id="KAH9797692.1"/>
    </source>
</evidence>
<name>A0ACB8NII9_CITSI</name>
<organism evidence="1 2">
    <name type="scientific">Citrus sinensis</name>
    <name type="common">Sweet orange</name>
    <name type="synonym">Citrus aurantium var. sinensis</name>
    <dbReference type="NCBI Taxonomy" id="2711"/>
    <lineage>
        <taxon>Eukaryota</taxon>
        <taxon>Viridiplantae</taxon>
        <taxon>Streptophyta</taxon>
        <taxon>Embryophyta</taxon>
        <taxon>Tracheophyta</taxon>
        <taxon>Spermatophyta</taxon>
        <taxon>Magnoliopsida</taxon>
        <taxon>eudicotyledons</taxon>
        <taxon>Gunneridae</taxon>
        <taxon>Pentapetalae</taxon>
        <taxon>rosids</taxon>
        <taxon>malvids</taxon>
        <taxon>Sapindales</taxon>
        <taxon>Rutaceae</taxon>
        <taxon>Aurantioideae</taxon>
        <taxon>Citrus</taxon>
    </lineage>
</organism>
<evidence type="ECO:0000313" key="2">
    <source>
        <dbReference type="Proteomes" id="UP000829398"/>
    </source>
</evidence>
<dbReference type="Proteomes" id="UP000829398">
    <property type="component" value="Chromosome 2"/>
</dbReference>
<dbReference type="EMBL" id="CM039171">
    <property type="protein sequence ID" value="KAH9797692.1"/>
    <property type="molecule type" value="Genomic_DNA"/>
</dbReference>